<organism evidence="1 2">
    <name type="scientific">Arenicella chitinivorans</name>
    <dbReference type="NCBI Taxonomy" id="1329800"/>
    <lineage>
        <taxon>Bacteria</taxon>
        <taxon>Pseudomonadati</taxon>
        <taxon>Pseudomonadota</taxon>
        <taxon>Gammaproteobacteria</taxon>
        <taxon>Arenicellales</taxon>
        <taxon>Arenicellaceae</taxon>
        <taxon>Arenicella</taxon>
    </lineage>
</organism>
<gene>
    <name evidence="1" type="ORF">GCM10008090_08520</name>
</gene>
<evidence type="ECO:0008006" key="3">
    <source>
        <dbReference type="Google" id="ProtNLM"/>
    </source>
</evidence>
<accession>A0A918RKJ8</accession>
<protein>
    <recommendedName>
        <fullName evidence="3">PqqD family protein</fullName>
    </recommendedName>
</protein>
<proteinExistence type="predicted"/>
<dbReference type="InterPro" id="IPR008792">
    <property type="entry name" value="PQQD"/>
</dbReference>
<name>A0A918RKJ8_9GAMM</name>
<evidence type="ECO:0000313" key="1">
    <source>
        <dbReference type="EMBL" id="GHA01655.1"/>
    </source>
</evidence>
<reference evidence="1" key="1">
    <citation type="journal article" date="2014" name="Int. J. Syst. Evol. Microbiol.">
        <title>Complete genome sequence of Corynebacterium casei LMG S-19264T (=DSM 44701T), isolated from a smear-ripened cheese.</title>
        <authorList>
            <consortium name="US DOE Joint Genome Institute (JGI-PGF)"/>
            <person name="Walter F."/>
            <person name="Albersmeier A."/>
            <person name="Kalinowski J."/>
            <person name="Ruckert C."/>
        </authorList>
    </citation>
    <scope>NUCLEOTIDE SEQUENCE</scope>
    <source>
        <strain evidence="1">KCTC 12711</strain>
    </source>
</reference>
<dbReference type="RefSeq" id="WP_189398749.1">
    <property type="nucleotide sequence ID" value="NZ_BMXA01000001.1"/>
</dbReference>
<dbReference type="AlphaFoldDB" id="A0A918RKJ8"/>
<dbReference type="InterPro" id="IPR041881">
    <property type="entry name" value="PqqD_sf"/>
</dbReference>
<reference evidence="1" key="2">
    <citation type="submission" date="2020-09" db="EMBL/GenBank/DDBJ databases">
        <authorList>
            <person name="Sun Q."/>
            <person name="Kim S."/>
        </authorList>
    </citation>
    <scope>NUCLEOTIDE SEQUENCE</scope>
    <source>
        <strain evidence="1">KCTC 12711</strain>
    </source>
</reference>
<dbReference type="Gene3D" id="1.10.10.1150">
    <property type="entry name" value="Coenzyme PQQ synthesis protein D (PqqD)"/>
    <property type="match status" value="1"/>
</dbReference>
<dbReference type="Pfam" id="PF05402">
    <property type="entry name" value="PqqD"/>
    <property type="match status" value="1"/>
</dbReference>
<keyword evidence="2" id="KW-1185">Reference proteome</keyword>
<sequence length="91" mass="9894">MHYRLGDNILLTELDDEAVLLDVSSGSYYGLNAVGARYLSLLNSGTSDADSVRQIADEYEQTLALVSTDLAELRTDLLANALIVERSKDDG</sequence>
<dbReference type="Proteomes" id="UP000614811">
    <property type="component" value="Unassembled WGS sequence"/>
</dbReference>
<comment type="caution">
    <text evidence="1">The sequence shown here is derived from an EMBL/GenBank/DDBJ whole genome shotgun (WGS) entry which is preliminary data.</text>
</comment>
<evidence type="ECO:0000313" key="2">
    <source>
        <dbReference type="Proteomes" id="UP000614811"/>
    </source>
</evidence>
<dbReference type="EMBL" id="BMXA01000001">
    <property type="protein sequence ID" value="GHA01655.1"/>
    <property type="molecule type" value="Genomic_DNA"/>
</dbReference>